<dbReference type="SUPFAM" id="SSF55874">
    <property type="entry name" value="ATPase domain of HSP90 chaperone/DNA topoisomerase II/histidine kinase"/>
    <property type="match status" value="1"/>
</dbReference>
<dbReference type="InterPro" id="IPR003018">
    <property type="entry name" value="GAF"/>
</dbReference>
<reference evidence="12 13" key="1">
    <citation type="submission" date="2023-08" db="EMBL/GenBank/DDBJ databases">
        <title>Draft genome sequence of Algoriphagus taiwanensis.</title>
        <authorList>
            <person name="Takatani N."/>
            <person name="Hosokawa M."/>
            <person name="Sawabe T."/>
        </authorList>
    </citation>
    <scope>NUCLEOTIDE SEQUENCE [LARGE SCALE GENOMIC DNA]</scope>
    <source>
        <strain evidence="12 13">JCM 19755</strain>
    </source>
</reference>
<feature type="domain" description="PAS" evidence="10">
    <location>
        <begin position="441"/>
        <end position="478"/>
    </location>
</feature>
<dbReference type="Gene3D" id="3.40.50.2300">
    <property type="match status" value="1"/>
</dbReference>
<dbReference type="EMBL" id="BTPE01000002">
    <property type="protein sequence ID" value="GMQ32408.1"/>
    <property type="molecule type" value="Genomic_DNA"/>
</dbReference>
<dbReference type="Pfam" id="PF13188">
    <property type="entry name" value="PAS_8"/>
    <property type="match status" value="1"/>
</dbReference>
<keyword evidence="13" id="KW-1185">Reference proteome</keyword>
<evidence type="ECO:0000256" key="1">
    <source>
        <dbReference type="ARBA" id="ARBA00000085"/>
    </source>
</evidence>
<dbReference type="InterPro" id="IPR005467">
    <property type="entry name" value="His_kinase_dom"/>
</dbReference>
<dbReference type="Pfam" id="PF08447">
    <property type="entry name" value="PAS_3"/>
    <property type="match status" value="1"/>
</dbReference>
<feature type="modified residue" description="4-aspartylphosphate" evidence="6">
    <location>
        <position position="1157"/>
    </location>
</feature>
<dbReference type="PROSITE" id="PS50109">
    <property type="entry name" value="HIS_KIN"/>
    <property type="match status" value="1"/>
</dbReference>
<dbReference type="PANTHER" id="PTHR43047:SF72">
    <property type="entry name" value="OSMOSENSING HISTIDINE PROTEIN KINASE SLN1"/>
    <property type="match status" value="1"/>
</dbReference>
<evidence type="ECO:0000256" key="6">
    <source>
        <dbReference type="PROSITE-ProRule" id="PRU00169"/>
    </source>
</evidence>
<keyword evidence="5" id="KW-0418">Kinase</keyword>
<dbReference type="InterPro" id="IPR036097">
    <property type="entry name" value="HisK_dim/P_sf"/>
</dbReference>
<dbReference type="PANTHER" id="PTHR43047">
    <property type="entry name" value="TWO-COMPONENT HISTIDINE PROTEIN KINASE"/>
    <property type="match status" value="1"/>
</dbReference>
<dbReference type="CDD" id="cd00082">
    <property type="entry name" value="HisKA"/>
    <property type="match status" value="1"/>
</dbReference>
<dbReference type="InterPro" id="IPR000700">
    <property type="entry name" value="PAS-assoc_C"/>
</dbReference>
<dbReference type="SMART" id="SM00448">
    <property type="entry name" value="REC"/>
    <property type="match status" value="1"/>
</dbReference>
<dbReference type="InterPro" id="IPR035965">
    <property type="entry name" value="PAS-like_dom_sf"/>
</dbReference>
<evidence type="ECO:0000256" key="3">
    <source>
        <dbReference type="ARBA" id="ARBA00022553"/>
    </source>
</evidence>
<dbReference type="SMART" id="SM00065">
    <property type="entry name" value="GAF"/>
    <property type="match status" value="1"/>
</dbReference>
<feature type="domain" description="PAC" evidence="11">
    <location>
        <begin position="515"/>
        <end position="569"/>
    </location>
</feature>
<dbReference type="PROSITE" id="PS50112">
    <property type="entry name" value="PAS"/>
    <property type="match status" value="3"/>
</dbReference>
<dbReference type="SMART" id="SM00086">
    <property type="entry name" value="PAC"/>
    <property type="match status" value="2"/>
</dbReference>
<feature type="domain" description="PAS" evidence="10">
    <location>
        <begin position="10"/>
        <end position="54"/>
    </location>
</feature>
<dbReference type="Pfam" id="PF13426">
    <property type="entry name" value="PAS_9"/>
    <property type="match status" value="1"/>
</dbReference>
<dbReference type="PROSITE" id="PS50113">
    <property type="entry name" value="PAC"/>
    <property type="match status" value="2"/>
</dbReference>
<dbReference type="InterPro" id="IPR001789">
    <property type="entry name" value="Sig_transdc_resp-reg_receiver"/>
</dbReference>
<comment type="caution">
    <text evidence="12">The sequence shown here is derived from an EMBL/GenBank/DDBJ whole genome shotgun (WGS) entry which is preliminary data.</text>
</comment>
<accession>A0ABQ6PYY0</accession>
<dbReference type="SMART" id="SM00388">
    <property type="entry name" value="HisKA"/>
    <property type="match status" value="1"/>
</dbReference>
<dbReference type="InterPro" id="IPR003661">
    <property type="entry name" value="HisK_dim/P_dom"/>
</dbReference>
<evidence type="ECO:0000256" key="7">
    <source>
        <dbReference type="SAM" id="Coils"/>
    </source>
</evidence>
<dbReference type="SMART" id="SM00091">
    <property type="entry name" value="PAS"/>
    <property type="match status" value="4"/>
</dbReference>
<dbReference type="InterPro" id="IPR013655">
    <property type="entry name" value="PAS_fold_3"/>
</dbReference>
<dbReference type="InterPro" id="IPR001610">
    <property type="entry name" value="PAC"/>
</dbReference>
<evidence type="ECO:0000313" key="12">
    <source>
        <dbReference type="EMBL" id="GMQ32408.1"/>
    </source>
</evidence>
<feature type="domain" description="Response regulatory" evidence="9">
    <location>
        <begin position="1106"/>
        <end position="1224"/>
    </location>
</feature>
<evidence type="ECO:0000313" key="13">
    <source>
        <dbReference type="Proteomes" id="UP001307705"/>
    </source>
</evidence>
<gene>
    <name evidence="12" type="ORF">Ataiwa_06800</name>
</gene>
<dbReference type="SUPFAM" id="SSF47384">
    <property type="entry name" value="Homodimeric domain of signal transducing histidine kinase"/>
    <property type="match status" value="1"/>
</dbReference>
<dbReference type="EC" id="2.7.13.3" evidence="2"/>
<dbReference type="Gene3D" id="1.10.287.130">
    <property type="match status" value="1"/>
</dbReference>
<dbReference type="Pfam" id="PF00072">
    <property type="entry name" value="Response_reg"/>
    <property type="match status" value="1"/>
</dbReference>
<dbReference type="Pfam" id="PF01590">
    <property type="entry name" value="GAF"/>
    <property type="match status" value="1"/>
</dbReference>
<feature type="coiled-coil region" evidence="7">
    <location>
        <begin position="816"/>
        <end position="861"/>
    </location>
</feature>
<dbReference type="InterPro" id="IPR011006">
    <property type="entry name" value="CheY-like_superfamily"/>
</dbReference>
<evidence type="ECO:0000259" key="11">
    <source>
        <dbReference type="PROSITE" id="PS50113"/>
    </source>
</evidence>
<proteinExistence type="predicted"/>
<keyword evidence="7" id="KW-0175">Coiled coil</keyword>
<dbReference type="RefSeq" id="WP_338227231.1">
    <property type="nucleotide sequence ID" value="NZ_BTPE01000002.1"/>
</dbReference>
<feature type="domain" description="PAS" evidence="10">
    <location>
        <begin position="698"/>
        <end position="770"/>
    </location>
</feature>
<dbReference type="PROSITE" id="PS50110">
    <property type="entry name" value="RESPONSE_REGULATORY"/>
    <property type="match status" value="1"/>
</dbReference>
<comment type="catalytic activity">
    <reaction evidence="1">
        <text>ATP + protein L-histidine = ADP + protein N-phospho-L-histidine.</text>
        <dbReference type="EC" id="2.7.13.3"/>
    </reaction>
</comment>
<dbReference type="SUPFAM" id="SSF55781">
    <property type="entry name" value="GAF domain-like"/>
    <property type="match status" value="1"/>
</dbReference>
<organism evidence="12 13">
    <name type="scientific">Algoriphagus taiwanensis</name>
    <dbReference type="NCBI Taxonomy" id="1445656"/>
    <lineage>
        <taxon>Bacteria</taxon>
        <taxon>Pseudomonadati</taxon>
        <taxon>Bacteroidota</taxon>
        <taxon>Cytophagia</taxon>
        <taxon>Cytophagales</taxon>
        <taxon>Cyclobacteriaceae</taxon>
        <taxon>Algoriphagus</taxon>
    </lineage>
</organism>
<dbReference type="Pfam" id="PF00512">
    <property type="entry name" value="HisKA"/>
    <property type="match status" value="1"/>
</dbReference>
<evidence type="ECO:0000259" key="9">
    <source>
        <dbReference type="PROSITE" id="PS50110"/>
    </source>
</evidence>
<dbReference type="Gene3D" id="3.30.450.40">
    <property type="match status" value="1"/>
</dbReference>
<evidence type="ECO:0000256" key="2">
    <source>
        <dbReference type="ARBA" id="ARBA00012438"/>
    </source>
</evidence>
<keyword evidence="4" id="KW-0808">Transferase</keyword>
<dbReference type="SUPFAM" id="SSF52172">
    <property type="entry name" value="CheY-like"/>
    <property type="match status" value="1"/>
</dbReference>
<dbReference type="Gene3D" id="3.30.565.10">
    <property type="entry name" value="Histidine kinase-like ATPase, C-terminal domain"/>
    <property type="match status" value="1"/>
</dbReference>
<dbReference type="SMART" id="SM00387">
    <property type="entry name" value="HATPase_c"/>
    <property type="match status" value="1"/>
</dbReference>
<name>A0ABQ6PYY0_9BACT</name>
<dbReference type="Gene3D" id="3.30.450.20">
    <property type="entry name" value="PAS domain"/>
    <property type="match status" value="4"/>
</dbReference>
<dbReference type="Pfam" id="PF02518">
    <property type="entry name" value="HATPase_c"/>
    <property type="match status" value="1"/>
</dbReference>
<protein>
    <recommendedName>
        <fullName evidence="2">histidine kinase</fullName>
        <ecNumber evidence="2">2.7.13.3</ecNumber>
    </recommendedName>
</protein>
<evidence type="ECO:0000256" key="4">
    <source>
        <dbReference type="ARBA" id="ARBA00022679"/>
    </source>
</evidence>
<dbReference type="Proteomes" id="UP001307705">
    <property type="component" value="Unassembled WGS sequence"/>
</dbReference>
<dbReference type="InterPro" id="IPR029016">
    <property type="entry name" value="GAF-like_dom_sf"/>
</dbReference>
<dbReference type="PRINTS" id="PR00344">
    <property type="entry name" value="BCTRLSENSOR"/>
</dbReference>
<evidence type="ECO:0000259" key="10">
    <source>
        <dbReference type="PROSITE" id="PS50112"/>
    </source>
</evidence>
<evidence type="ECO:0000259" key="8">
    <source>
        <dbReference type="PROSITE" id="PS50109"/>
    </source>
</evidence>
<evidence type="ECO:0000256" key="5">
    <source>
        <dbReference type="ARBA" id="ARBA00022777"/>
    </source>
</evidence>
<feature type="domain" description="Histidine kinase" evidence="8">
    <location>
        <begin position="861"/>
        <end position="1083"/>
    </location>
</feature>
<dbReference type="CDD" id="cd00130">
    <property type="entry name" value="PAS"/>
    <property type="match status" value="3"/>
</dbReference>
<feature type="domain" description="PAC" evidence="11">
    <location>
        <begin position="773"/>
        <end position="825"/>
    </location>
</feature>
<dbReference type="InterPro" id="IPR003594">
    <property type="entry name" value="HATPase_dom"/>
</dbReference>
<dbReference type="NCBIfam" id="TIGR00229">
    <property type="entry name" value="sensory_box"/>
    <property type="match status" value="4"/>
</dbReference>
<dbReference type="InterPro" id="IPR036890">
    <property type="entry name" value="HATPase_C_sf"/>
</dbReference>
<dbReference type="InterPro" id="IPR000014">
    <property type="entry name" value="PAS"/>
</dbReference>
<dbReference type="SUPFAM" id="SSF55785">
    <property type="entry name" value="PYP-like sensor domain (PAS domain)"/>
    <property type="match status" value="4"/>
</dbReference>
<dbReference type="InterPro" id="IPR004358">
    <property type="entry name" value="Sig_transdc_His_kin-like_C"/>
</dbReference>
<keyword evidence="3 6" id="KW-0597">Phosphoprotein</keyword>
<sequence length="1230" mass="140165">MTAPGELNGENDRYRILFKSLDEGVVFHDGEGKIIDANKAAQKILGLSLNQLTGLDSFDPSWHAIYLDGSPFPGEEHPAQIALKTGKSVKKVTMGVFNPILQDYKWIIINAIPSNLSSDEKPNLVSVFFSDITNQIRAQKKLEEETKLNQTLVEVSSSFINLSEKEIRLGIQTNLERLGKFVEADRIYIFEYDWESHTTSNTYEWCADGIEPQIEYLQNYSMEGMEHWGNSHKKGEPIYVEEVAKLDPEDQLRKTLEPQGIQSILTMPIMYQSQCLGFLGLDSVKKIHRYSEGELSILRIFSDILSNVHSRFLIEKNERERQKELRAIYQVSALGNDSSVSINDLLQRSAGVIQAGFLNPEETSVQISWKTQSFQTDPFLETGNSICRKTELDTGDWFFLNVFIKENDRFLKEEYDFIETILYTLQQAVNSRENLTKIQESQSRLQSLLNSQTNYIIRTDLQGLHTFWNRKFEEDFGYLYTNKGLHKSDSLSSICTYDVEKAIKTVEKCMANPGKSYQVELDKPNKNGSIMTTRWEFVCLTDSFGNPYEMQCEGLDISDIKKAEKELKESEKKYKFLFEEAPDGYLVIKDGVVVECNHTSEKMIGGTRENLLGKHAEEISPEYQPDGELSSEKARKILKSAKVNQIEKFEWLNKRIDGTEFLSEVKLAQIEMDGEMVLFAAWKDITESRKMQKALEDSEKRFSQIAEHSGAVIWETDDKGLYTYISPVSKIVFGYEPEELIGKKYFYDLFPPEYFEEFKTQGLAYLHSGKSLKNWENPIQRKDGEIIWVETFGTSIIDKDGVFRGYRGSDSNITQRKQYEREILELNQNLETRIEERTRELEKAKSEADSANRAKSEFLSRMSHELRTPMNSILGFAQLMEYTPLRDDQKRNIEYILKSGNHLLNLINEVLYISSIEAGKISIHTQSLEVGGIIQEVTESLLPIADQKGIKINFNSEIGTPNYVNADPHRLKQILFNLINNAIKYNKPNGIVNIQITPESKASSSTQMTRISVEDSGIGIEESAIEKLFNPFERGGLENSSIEGTGLGLSVVKKFIILMEGDVGVKSQIGIGSTFWIDLPTYSPSTQGDFAFQDIMAIEKSNIPLKILLVEDNEVNIQLISALINNANPNHEIIETKFEKEALGLAISHRPDLILLDLRLNDTNGKEVLKELKHNQSTQSIPVIIISADTDSKQLNELKCLGADHYITKPIDWDKLMQLILSHNKLKSHE</sequence>